<dbReference type="OrthoDB" id="9811076at2"/>
<dbReference type="AlphaFoldDB" id="A0A242A3I4"/>
<proteinExistence type="predicted"/>
<dbReference type="PANTHER" id="PTHR42954">
    <property type="entry name" value="FE(2+) TRANSPORT PROTEIN A"/>
    <property type="match status" value="1"/>
</dbReference>
<dbReference type="RefSeq" id="WP_086273626.1">
    <property type="nucleotide sequence ID" value="NZ_NGKU01000001.1"/>
</dbReference>
<evidence type="ECO:0000256" key="1">
    <source>
        <dbReference type="ARBA" id="ARBA00023004"/>
    </source>
</evidence>
<dbReference type="PANTHER" id="PTHR42954:SF2">
    <property type="entry name" value="FE(2+) TRANSPORT PROTEIN A"/>
    <property type="match status" value="1"/>
</dbReference>
<dbReference type="SMART" id="SM00899">
    <property type="entry name" value="FeoA"/>
    <property type="match status" value="2"/>
</dbReference>
<name>A0A242A3I4_9ENTE</name>
<organism evidence="3 4">
    <name type="scientific">Candidatus Enterococcus testudinis</name>
    <dbReference type="NCBI Taxonomy" id="1834191"/>
    <lineage>
        <taxon>Bacteria</taxon>
        <taxon>Bacillati</taxon>
        <taxon>Bacillota</taxon>
        <taxon>Bacilli</taxon>
        <taxon>Lactobacillales</taxon>
        <taxon>Enterococcaceae</taxon>
        <taxon>Enterococcus</taxon>
    </lineage>
</organism>
<comment type="caution">
    <text evidence="3">The sequence shown here is derived from an EMBL/GenBank/DDBJ whole genome shotgun (WGS) entry which is preliminary data.</text>
</comment>
<keyword evidence="1" id="KW-0408">Iron</keyword>
<dbReference type="STRING" id="1834191.A5886_000658"/>
<feature type="domain" description="Ferrous iron transporter FeoA-like" evidence="2">
    <location>
        <begin position="1"/>
        <end position="71"/>
    </location>
</feature>
<evidence type="ECO:0000259" key="2">
    <source>
        <dbReference type="SMART" id="SM00899"/>
    </source>
</evidence>
<dbReference type="InterPro" id="IPR052713">
    <property type="entry name" value="FeoA"/>
</dbReference>
<dbReference type="GO" id="GO:0046914">
    <property type="term" value="F:transition metal ion binding"/>
    <property type="evidence" value="ECO:0007669"/>
    <property type="project" value="InterPro"/>
</dbReference>
<dbReference type="EMBL" id="NGKU01000001">
    <property type="protein sequence ID" value="OTN75584.1"/>
    <property type="molecule type" value="Genomic_DNA"/>
</dbReference>
<evidence type="ECO:0000313" key="3">
    <source>
        <dbReference type="EMBL" id="OTN75584.1"/>
    </source>
</evidence>
<keyword evidence="4" id="KW-1185">Reference proteome</keyword>
<accession>A0A242A3I4</accession>
<feature type="domain" description="Ferrous iron transporter FeoA-like" evidence="2">
    <location>
        <begin position="79"/>
        <end position="151"/>
    </location>
</feature>
<dbReference type="InterPro" id="IPR008988">
    <property type="entry name" value="Transcriptional_repressor_C"/>
</dbReference>
<gene>
    <name evidence="3" type="ORF">A5886_000658</name>
</gene>
<dbReference type="Proteomes" id="UP000195043">
    <property type="component" value="Unassembled WGS sequence"/>
</dbReference>
<dbReference type="SUPFAM" id="SSF50037">
    <property type="entry name" value="C-terminal domain of transcriptional repressors"/>
    <property type="match status" value="2"/>
</dbReference>
<sequence>MKMAQTQVSYTYCIEAIDTTKQVATHLNNLGLRIGTDVLIVEKNRQGGILLCQDHRIALDESVMQKIDVVLVTQHKQITSLDQLQIGEEVRVAKIAAMGALRRRLMDMGLTKNVAVKIVKLAPLGDPIEIQVRGYALSLRKEEAAHVLVEKGGPER</sequence>
<reference evidence="3 4" key="1">
    <citation type="submission" date="2017-05" db="EMBL/GenBank/DDBJ databases">
        <title>The Genome Sequence of Enterococcus sp. 8G7_MSG3316.</title>
        <authorList>
            <consortium name="The Broad Institute Genomics Platform"/>
            <consortium name="The Broad Institute Genomic Center for Infectious Diseases"/>
            <person name="Earl A."/>
            <person name="Manson A."/>
            <person name="Schwartman J."/>
            <person name="Gilmore M."/>
            <person name="Abouelleil A."/>
            <person name="Cao P."/>
            <person name="Chapman S."/>
            <person name="Cusick C."/>
            <person name="Shea T."/>
            <person name="Young S."/>
            <person name="Neafsey D."/>
            <person name="Nusbaum C."/>
            <person name="Birren B."/>
        </authorList>
    </citation>
    <scope>NUCLEOTIDE SEQUENCE [LARGE SCALE GENOMIC DNA]</scope>
    <source>
        <strain evidence="3 4">8G7_MSG3316</strain>
    </source>
</reference>
<evidence type="ECO:0000313" key="4">
    <source>
        <dbReference type="Proteomes" id="UP000195043"/>
    </source>
</evidence>
<protein>
    <recommendedName>
        <fullName evidence="2">Ferrous iron transporter FeoA-like domain-containing protein</fullName>
    </recommendedName>
</protein>
<dbReference type="InterPro" id="IPR007167">
    <property type="entry name" value="Fe-transptr_FeoA-like"/>
</dbReference>
<dbReference type="Pfam" id="PF04023">
    <property type="entry name" value="FeoA"/>
    <property type="match status" value="2"/>
</dbReference>
<dbReference type="Gene3D" id="2.30.30.90">
    <property type="match status" value="2"/>
</dbReference>
<dbReference type="InterPro" id="IPR038157">
    <property type="entry name" value="FeoA_core_dom"/>
</dbReference>